<evidence type="ECO:0000313" key="15">
    <source>
        <dbReference type="Proteomes" id="UP000245412"/>
    </source>
</evidence>
<feature type="transmembrane region" description="Helical" evidence="9">
    <location>
        <begin position="679"/>
        <end position="704"/>
    </location>
</feature>
<dbReference type="Gene3D" id="3.30.1360.200">
    <property type="match status" value="1"/>
</dbReference>
<keyword evidence="15" id="KW-1185">Reference proteome</keyword>
<proteinExistence type="inferred from homology"/>
<dbReference type="RefSeq" id="WP_109624402.1">
    <property type="nucleotide sequence ID" value="NZ_JANKBI010000001.1"/>
</dbReference>
<sequence>MKKNRAILVVVLAALVLGLLSFTAGIGFGPTGTGSAKNIKTGLDLAGGVSITYQVVGDEAPSAEDMADTIYKLQQRVDQYSTEAQVYQEGSDRINIEIPGVTDANAILEDLGKPGSLEFKTQDGEVVITGIDVETASAQAGADEMGNKQYSVELRLTDEGAKKFGEATTNNIGKPIYIIYNGETISYPTVEAAITGGVAYITKMGSQEAAESLASYIRIGSLSLTLEELRSNVVGAQLGEEAISTSLLAGIIGLIIVIIFMIIVYRVPGVVASISLLIYTTLMLVMLNAFDITLTLSGIAGIILSIGMAVDANVIIYARIREEIAADKSVKASIQSGFQKALSAIVDGNITTLIAAAVLGLMGMGSIKGFAQTLALGIVLSMFTALVVSRLLMNALFALGVKDEKYYGRQKERKVINFLGKKHIFFVISIVLVLAGPLTMLVHSSSGGALNYSLEFKGGTSTDVTFNEDLTIADIDSQVKPVVQEITNDANIQTQKVAGTNQVIIKTRELSLDEREALNTALADKFGVDESLITAESISSTISNEMRSDAIIAVIIATICMLIYIWFRFKDIRFATSAVIALVHDVLVVLAFYAIAWVSVGNTFIACMLTIVGYSINATIVIFDRIRENMKLMQKKDTIADVVNKSITQTLTRSIYTSFTTFVMVAALYILGVPSIQEFALPLMVGILCGAYSSVCITGALWYVMKTKSLKKQDEVKKVTSKKNK</sequence>
<dbReference type="Gene3D" id="1.20.1640.10">
    <property type="entry name" value="Multidrug efflux transporter AcrB transmembrane domain"/>
    <property type="match status" value="2"/>
</dbReference>
<feature type="domain" description="SecDF P1 head subdomain" evidence="13">
    <location>
        <begin position="125"/>
        <end position="223"/>
    </location>
</feature>
<keyword evidence="4 9" id="KW-0812">Transmembrane</keyword>
<keyword evidence="2 9" id="KW-0813">Transport</keyword>
<evidence type="ECO:0000256" key="2">
    <source>
        <dbReference type="ARBA" id="ARBA00022448"/>
    </source>
</evidence>
<dbReference type="HAMAP" id="MF_01463_B">
    <property type="entry name" value="SecD_B"/>
    <property type="match status" value="1"/>
</dbReference>
<dbReference type="InterPro" id="IPR054384">
    <property type="entry name" value="SecDF_P1_head"/>
</dbReference>
<comment type="subcellular location">
    <subcellularLocation>
        <location evidence="1 9">Cell membrane</location>
        <topology evidence="1 9">Multi-pass membrane protein</topology>
    </subcellularLocation>
</comment>
<comment type="caution">
    <text evidence="9">Lacks conserved residue(s) required for the propagation of feature annotation.</text>
</comment>
<evidence type="ECO:0000256" key="5">
    <source>
        <dbReference type="ARBA" id="ARBA00022927"/>
    </source>
</evidence>
<evidence type="ECO:0000313" key="14">
    <source>
        <dbReference type="EMBL" id="PWJ78967.1"/>
    </source>
</evidence>
<organism evidence="14 15">
    <name type="scientific">Murimonas intestini</name>
    <dbReference type="NCBI Taxonomy" id="1337051"/>
    <lineage>
        <taxon>Bacteria</taxon>
        <taxon>Bacillati</taxon>
        <taxon>Bacillota</taxon>
        <taxon>Clostridia</taxon>
        <taxon>Lachnospirales</taxon>
        <taxon>Lachnospiraceae</taxon>
        <taxon>Murimonas</taxon>
    </lineage>
</organism>
<feature type="transmembrane region" description="Helical" evidence="9">
    <location>
        <begin position="422"/>
        <end position="442"/>
    </location>
</feature>
<name>A0AB73TA00_9FIRM</name>
<evidence type="ECO:0000256" key="3">
    <source>
        <dbReference type="ARBA" id="ARBA00022475"/>
    </source>
</evidence>
<dbReference type="NCBIfam" id="TIGR01129">
    <property type="entry name" value="secD"/>
    <property type="match status" value="1"/>
</dbReference>
<feature type="domain" description="Protein translocase subunit SecDF P1" evidence="12">
    <location>
        <begin position="68"/>
        <end position="123"/>
    </location>
</feature>
<protein>
    <recommendedName>
        <fullName evidence="9 10">Multifunctional fusion protein</fullName>
    </recommendedName>
    <domain>
        <recommendedName>
            <fullName evidence="9">Protein translocase subunit SecD</fullName>
        </recommendedName>
    </domain>
    <domain>
        <recommendedName>
            <fullName evidence="10">Protein-export membrane protein SecF</fullName>
        </recommendedName>
    </domain>
</protein>
<feature type="transmembrane region" description="Helical" evidence="9">
    <location>
        <begin position="247"/>
        <end position="265"/>
    </location>
</feature>
<dbReference type="PRINTS" id="PR01755">
    <property type="entry name" value="SECFTRNLCASE"/>
</dbReference>
<gene>
    <name evidence="9" type="primary">secD</name>
    <name evidence="10" type="synonym">secF</name>
    <name evidence="14" type="ORF">C7383_101343</name>
</gene>
<feature type="transmembrane region" description="Helical" evidence="9">
    <location>
        <begin position="550"/>
        <end position="567"/>
    </location>
</feature>
<keyword evidence="3 9" id="KW-1003">Cell membrane</keyword>
<feature type="domain" description="Protein export membrane protein SecD/SecF C-terminal" evidence="11">
    <location>
        <begin position="525"/>
        <end position="707"/>
    </location>
</feature>
<evidence type="ECO:0000259" key="11">
    <source>
        <dbReference type="Pfam" id="PF02355"/>
    </source>
</evidence>
<dbReference type="AlphaFoldDB" id="A0AB73TA00"/>
<evidence type="ECO:0000256" key="7">
    <source>
        <dbReference type="ARBA" id="ARBA00023010"/>
    </source>
</evidence>
<comment type="subunit">
    <text evidence="9">Forms a complex with SecF. Part of the essential Sec protein translocation apparatus which comprises SecA, SecYEG and auxiliary proteins SecDF. Other proteins may also be involved.</text>
</comment>
<comment type="similarity">
    <text evidence="9">Belongs to the SecD/SecF family. SecD subfamily.</text>
</comment>
<keyword evidence="6 9" id="KW-1133">Transmembrane helix</keyword>
<dbReference type="NCBIfam" id="TIGR00916">
    <property type="entry name" value="2A0604s01"/>
    <property type="match status" value="2"/>
</dbReference>
<evidence type="ECO:0000256" key="9">
    <source>
        <dbReference type="HAMAP-Rule" id="MF_01463"/>
    </source>
</evidence>
<dbReference type="GO" id="GO:0005886">
    <property type="term" value="C:plasma membrane"/>
    <property type="evidence" value="ECO:0007669"/>
    <property type="project" value="UniProtKB-SubCell"/>
</dbReference>
<dbReference type="InterPro" id="IPR048634">
    <property type="entry name" value="SecD_SecF_C"/>
</dbReference>
<evidence type="ECO:0000256" key="8">
    <source>
        <dbReference type="ARBA" id="ARBA00023136"/>
    </source>
</evidence>
<dbReference type="HAMAP" id="MF_01464_B">
    <property type="entry name" value="SecF_B"/>
    <property type="match status" value="1"/>
</dbReference>
<feature type="transmembrane region" description="Helical" evidence="9">
    <location>
        <begin position="655"/>
        <end position="673"/>
    </location>
</feature>
<feature type="transmembrane region" description="Helical" evidence="9">
    <location>
        <begin position="270"/>
        <end position="290"/>
    </location>
</feature>
<dbReference type="GO" id="GO:0043952">
    <property type="term" value="P:protein transport by the Sec complex"/>
    <property type="evidence" value="ECO:0007669"/>
    <property type="project" value="UniProtKB-UniRule"/>
</dbReference>
<keyword evidence="5 9" id="KW-0653">Protein transport</keyword>
<dbReference type="InterPro" id="IPR022645">
    <property type="entry name" value="SecD/SecF_bac"/>
</dbReference>
<dbReference type="GO" id="GO:0065002">
    <property type="term" value="P:intracellular protein transmembrane transport"/>
    <property type="evidence" value="ECO:0007669"/>
    <property type="project" value="UniProtKB-UniRule"/>
</dbReference>
<evidence type="ECO:0000256" key="6">
    <source>
        <dbReference type="ARBA" id="ARBA00022989"/>
    </source>
</evidence>
<dbReference type="PANTHER" id="PTHR30081">
    <property type="entry name" value="PROTEIN-EXPORT MEMBRANE PROTEIN SEC"/>
    <property type="match status" value="1"/>
</dbReference>
<dbReference type="GO" id="GO:0015450">
    <property type="term" value="F:protein-transporting ATPase activity"/>
    <property type="evidence" value="ECO:0007669"/>
    <property type="project" value="InterPro"/>
</dbReference>
<comment type="subunit">
    <text evidence="10">Forms a complex with SecD. Part of the essential Sec protein translocation apparatus which comprises SecA, SecYEG and auxiliary proteins SecDF. Other proteins may also be involved.</text>
</comment>
<comment type="function">
    <text evidence="9">Part of the Sec protein translocase complex. Interacts with the SecYEG preprotein conducting channel. SecDF uses the proton motive force (PMF) to complete protein translocation after the ATP-dependent function of SecA.</text>
</comment>
<feature type="transmembrane region" description="Helical" evidence="9">
    <location>
        <begin position="374"/>
        <end position="401"/>
    </location>
</feature>
<evidence type="ECO:0000256" key="4">
    <source>
        <dbReference type="ARBA" id="ARBA00022692"/>
    </source>
</evidence>
<feature type="transmembrane region" description="Helical" evidence="9">
    <location>
        <begin position="574"/>
        <end position="597"/>
    </location>
</feature>
<dbReference type="Proteomes" id="UP000245412">
    <property type="component" value="Unassembled WGS sequence"/>
</dbReference>
<dbReference type="InterPro" id="IPR022813">
    <property type="entry name" value="SecD/SecF_arch_bac"/>
</dbReference>
<dbReference type="Pfam" id="PF22599">
    <property type="entry name" value="SecDF_P1_head"/>
    <property type="match status" value="1"/>
</dbReference>
<dbReference type="Pfam" id="PF21760">
    <property type="entry name" value="SecD_1st"/>
    <property type="match status" value="1"/>
</dbReference>
<keyword evidence="8 9" id="KW-0472">Membrane</keyword>
<comment type="caution">
    <text evidence="14">The sequence shown here is derived from an EMBL/GenBank/DDBJ whole genome shotgun (WGS) entry which is preliminary data.</text>
</comment>
<reference evidence="14 15" key="1">
    <citation type="submission" date="2018-05" db="EMBL/GenBank/DDBJ databases">
        <authorList>
            <person name="Goeker M."/>
            <person name="Huntemann M."/>
            <person name="Clum A."/>
            <person name="Pillay M."/>
            <person name="Palaniappan K."/>
            <person name="Varghese N."/>
            <person name="Mikhailova N."/>
            <person name="Stamatis D."/>
            <person name="Reddy T."/>
            <person name="Daum C."/>
            <person name="Shapiro N."/>
            <person name="Ivanova N."/>
            <person name="Kyrpides N."/>
            <person name="Woyke T."/>
        </authorList>
    </citation>
    <scope>NUCLEOTIDE SEQUENCE [LARGE SCALE GENOMIC DNA]</scope>
    <source>
        <strain evidence="14 15">DSM 26524</strain>
    </source>
</reference>
<dbReference type="GO" id="GO:0006605">
    <property type="term" value="P:protein targeting"/>
    <property type="evidence" value="ECO:0007669"/>
    <property type="project" value="UniProtKB-UniRule"/>
</dbReference>
<dbReference type="InterPro" id="IPR055344">
    <property type="entry name" value="SecD_SecF_C_bact"/>
</dbReference>
<dbReference type="PANTHER" id="PTHR30081:SF1">
    <property type="entry name" value="PROTEIN TRANSLOCASE SUBUNIT SECD"/>
    <property type="match status" value="1"/>
</dbReference>
<dbReference type="NCBIfam" id="TIGR00966">
    <property type="entry name" value="transloc_SecF"/>
    <property type="match status" value="1"/>
</dbReference>
<evidence type="ECO:0000256" key="1">
    <source>
        <dbReference type="ARBA" id="ARBA00004651"/>
    </source>
</evidence>
<feature type="transmembrane region" description="Helical" evidence="9">
    <location>
        <begin position="341"/>
        <end position="362"/>
    </location>
</feature>
<dbReference type="InterPro" id="IPR048631">
    <property type="entry name" value="SecD_1st"/>
</dbReference>
<accession>A0AB73TA00</accession>
<dbReference type="EMBL" id="QGGY01000001">
    <property type="protein sequence ID" value="PWJ78967.1"/>
    <property type="molecule type" value="Genomic_DNA"/>
</dbReference>
<feature type="domain" description="Protein export membrane protein SecD/SecF C-terminal" evidence="11">
    <location>
        <begin position="226"/>
        <end position="392"/>
    </location>
</feature>
<dbReference type="InterPro" id="IPR005665">
    <property type="entry name" value="SecF_bac"/>
</dbReference>
<evidence type="ECO:0000259" key="12">
    <source>
        <dbReference type="Pfam" id="PF21760"/>
    </source>
</evidence>
<keyword evidence="7 9" id="KW-0811">Translocation</keyword>
<evidence type="ECO:0000256" key="10">
    <source>
        <dbReference type="HAMAP-Rule" id="MF_01464"/>
    </source>
</evidence>
<feature type="transmembrane region" description="Helical" evidence="9">
    <location>
        <begin position="603"/>
        <end position="623"/>
    </location>
</feature>
<dbReference type="SUPFAM" id="SSF82866">
    <property type="entry name" value="Multidrug efflux transporter AcrB transmembrane domain"/>
    <property type="match status" value="2"/>
</dbReference>
<comment type="similarity">
    <text evidence="10">Belongs to the SecD/SecF family. SecF subfamily.</text>
</comment>
<dbReference type="InterPro" id="IPR005791">
    <property type="entry name" value="SecD"/>
</dbReference>
<dbReference type="Pfam" id="PF02355">
    <property type="entry name" value="SecD_SecF_C"/>
    <property type="match status" value="2"/>
</dbReference>
<evidence type="ECO:0000259" key="13">
    <source>
        <dbReference type="Pfam" id="PF22599"/>
    </source>
</evidence>
<feature type="transmembrane region" description="Helical" evidence="9">
    <location>
        <begin position="296"/>
        <end position="320"/>
    </location>
</feature>